<evidence type="ECO:0000256" key="7">
    <source>
        <dbReference type="PROSITE-ProRule" id="PRU10015"/>
    </source>
</evidence>
<reference evidence="8 9" key="1">
    <citation type="submission" date="2021-01" db="EMBL/GenBank/DDBJ databases">
        <title>Diatom-associated Roseobacters Show Island Model of Population Structure.</title>
        <authorList>
            <person name="Qu L."/>
            <person name="Feng X."/>
            <person name="Chen Y."/>
            <person name="Li L."/>
            <person name="Wang X."/>
            <person name="Hu Z."/>
            <person name="Wang H."/>
            <person name="Luo H."/>
        </authorList>
    </citation>
    <scope>NUCLEOTIDE SEQUENCE [LARGE SCALE GENOMIC DNA]</scope>
    <source>
        <strain evidence="8 9">TR60-84</strain>
    </source>
</reference>
<keyword evidence="1" id="KW-0479">Metal-binding</keyword>
<dbReference type="InterPro" id="IPR030390">
    <property type="entry name" value="MeTrfase_TrmA_AS"/>
</dbReference>
<dbReference type="PROSITE" id="PS51687">
    <property type="entry name" value="SAM_MT_RNA_M5U"/>
    <property type="match status" value="1"/>
</dbReference>
<dbReference type="PANTHER" id="PTHR11061:SF49">
    <property type="entry name" value="23S RRNA (URACIL(1939)-C(5))-METHYLTRANSFERASE RLMD"/>
    <property type="match status" value="1"/>
</dbReference>
<protein>
    <submittedName>
        <fullName evidence="8">Class I SAM-dependent RNA methyltransferase</fullName>
    </submittedName>
</protein>
<feature type="binding site" evidence="6">
    <location>
        <position position="288"/>
    </location>
    <ligand>
        <name>S-adenosyl-L-methionine</name>
        <dbReference type="ChEBI" id="CHEBI:59789"/>
    </ligand>
</feature>
<keyword evidence="2 6" id="KW-0489">Methyltransferase</keyword>
<dbReference type="Gene3D" id="2.40.50.1070">
    <property type="match status" value="1"/>
</dbReference>
<dbReference type="Pfam" id="PF05958">
    <property type="entry name" value="tRNA_U5-meth_tr"/>
    <property type="match status" value="1"/>
</dbReference>
<comment type="caution">
    <text evidence="8">The sequence shown here is derived from an EMBL/GenBank/DDBJ whole genome shotgun (WGS) entry which is preliminary data.</text>
</comment>
<dbReference type="InterPro" id="IPR010280">
    <property type="entry name" value="U5_MeTrfase_fam"/>
</dbReference>
<dbReference type="InterPro" id="IPR012340">
    <property type="entry name" value="NA-bd_OB-fold"/>
</dbReference>
<dbReference type="SUPFAM" id="SSF53335">
    <property type="entry name" value="S-adenosyl-L-methionine-dependent methyltransferases"/>
    <property type="match status" value="1"/>
</dbReference>
<dbReference type="GO" id="GO:0070475">
    <property type="term" value="P:rRNA base methylation"/>
    <property type="evidence" value="ECO:0007669"/>
    <property type="project" value="TreeGrafter"/>
</dbReference>
<keyword evidence="1" id="KW-0004">4Fe-4S</keyword>
<organism evidence="8 9">
    <name type="scientific">Sulfitobacter geojensis</name>
    <dbReference type="NCBI Taxonomy" id="1342299"/>
    <lineage>
        <taxon>Bacteria</taxon>
        <taxon>Pseudomonadati</taxon>
        <taxon>Pseudomonadota</taxon>
        <taxon>Alphaproteobacteria</taxon>
        <taxon>Rhodobacterales</taxon>
        <taxon>Roseobacteraceae</taxon>
        <taxon>Sulfitobacter</taxon>
    </lineage>
</organism>
<evidence type="ECO:0000256" key="5">
    <source>
        <dbReference type="ARBA" id="ARBA00023014"/>
    </source>
</evidence>
<dbReference type="CDD" id="cd02440">
    <property type="entry name" value="AdoMet_MTases"/>
    <property type="match status" value="1"/>
</dbReference>
<feature type="binding site" evidence="6">
    <location>
        <position position="241"/>
    </location>
    <ligand>
        <name>S-adenosyl-L-methionine</name>
        <dbReference type="ChEBI" id="CHEBI:59789"/>
    </ligand>
</feature>
<evidence type="ECO:0000256" key="6">
    <source>
        <dbReference type="PROSITE-ProRule" id="PRU01024"/>
    </source>
</evidence>
<feature type="active site" evidence="7">
    <location>
        <position position="362"/>
    </location>
</feature>
<keyword evidence="9" id="KW-1185">Reference proteome</keyword>
<evidence type="ECO:0000256" key="2">
    <source>
        <dbReference type="ARBA" id="ARBA00022603"/>
    </source>
</evidence>
<proteinExistence type="inferred from homology"/>
<evidence type="ECO:0000256" key="4">
    <source>
        <dbReference type="ARBA" id="ARBA00022691"/>
    </source>
</evidence>
<evidence type="ECO:0000256" key="3">
    <source>
        <dbReference type="ARBA" id="ARBA00022679"/>
    </source>
</evidence>
<keyword evidence="3 6" id="KW-0808">Transferase</keyword>
<evidence type="ECO:0000256" key="1">
    <source>
        <dbReference type="ARBA" id="ARBA00022485"/>
    </source>
</evidence>
<accession>A0AAE2VYI6</accession>
<feature type="active site" description="Nucleophile" evidence="6">
    <location>
        <position position="362"/>
    </location>
</feature>
<evidence type="ECO:0000313" key="8">
    <source>
        <dbReference type="EMBL" id="MBM1713737.1"/>
    </source>
</evidence>
<dbReference type="InterPro" id="IPR029063">
    <property type="entry name" value="SAM-dependent_MTases_sf"/>
</dbReference>
<dbReference type="RefSeq" id="WP_203242052.1">
    <property type="nucleotide sequence ID" value="NZ_JAFBRH010000002.1"/>
</dbReference>
<dbReference type="Gene3D" id="2.40.50.140">
    <property type="entry name" value="Nucleic acid-binding proteins"/>
    <property type="match status" value="1"/>
</dbReference>
<gene>
    <name evidence="8" type="ORF">JQV55_09210</name>
</gene>
<feature type="binding site" evidence="6">
    <location>
        <position position="336"/>
    </location>
    <ligand>
        <name>S-adenosyl-L-methionine</name>
        <dbReference type="ChEBI" id="CHEBI:59789"/>
    </ligand>
</feature>
<dbReference type="PANTHER" id="PTHR11061">
    <property type="entry name" value="RNA M5U METHYLTRANSFERASE"/>
    <property type="match status" value="1"/>
</dbReference>
<dbReference type="AlphaFoldDB" id="A0AAE2VYI6"/>
<dbReference type="Gene3D" id="3.40.50.150">
    <property type="entry name" value="Vaccinia Virus protein VP39"/>
    <property type="match status" value="1"/>
</dbReference>
<dbReference type="Proteomes" id="UP000732193">
    <property type="component" value="Unassembled WGS sequence"/>
</dbReference>
<dbReference type="PROSITE" id="PS01230">
    <property type="entry name" value="TRMA_1"/>
    <property type="match status" value="1"/>
</dbReference>
<feature type="binding site" evidence="6">
    <location>
        <position position="268"/>
    </location>
    <ligand>
        <name>S-adenosyl-L-methionine</name>
        <dbReference type="ChEBI" id="CHEBI:59789"/>
    </ligand>
</feature>
<sequence>MTEYNIIRLGQHGDGIAQGPVFAPITLPGEVVTGELEGQNLKDVRIVTPSSDRVAPPCRHFKSCGGCSLQHAADDFVADWKVSIVRAALDAHGIETDFRPIQTSPAKSRRRATFAAKRTKKGAMAGFYSRGSDTVIEIPDCQLIHPELMSGLDVAKEMAMVGASRKAALAVTVTLTSKGLDVAVAQGKPLDGPLRQILAELCDRLKLARLSWDGDVIGTRLPPLQRFGKADVVPPPGAFLQATKHGEAALLAAVKEAVGDAGSVADLFAGCGTFALPLSQNARVFAVEGDAAMTNALDQGWRKTKGLKPLKAEARDLYRRPILPDEMRNLDAVVLDPPRAGAERQVAEICTSHVPRVAYVSCNPVSFARDAQMLVQAGYSLDWVQVVDQFRWAAHVELAACFTISGGRPPELNLTAF</sequence>
<dbReference type="GO" id="GO:0051539">
    <property type="term" value="F:4 iron, 4 sulfur cluster binding"/>
    <property type="evidence" value="ECO:0007669"/>
    <property type="project" value="UniProtKB-KW"/>
</dbReference>
<evidence type="ECO:0000313" key="9">
    <source>
        <dbReference type="Proteomes" id="UP000732193"/>
    </source>
</evidence>
<keyword evidence="4 6" id="KW-0949">S-adenosyl-L-methionine</keyword>
<name>A0AAE2VYI6_9RHOB</name>
<dbReference type="EMBL" id="JAFBRM010000002">
    <property type="protein sequence ID" value="MBM1713737.1"/>
    <property type="molecule type" value="Genomic_DNA"/>
</dbReference>
<comment type="similarity">
    <text evidence="6">Belongs to the class I-like SAM-binding methyltransferase superfamily. RNA M5U methyltransferase family.</text>
</comment>
<dbReference type="GO" id="GO:0070041">
    <property type="term" value="F:rRNA (uridine-C5-)-methyltransferase activity"/>
    <property type="evidence" value="ECO:0007669"/>
    <property type="project" value="TreeGrafter"/>
</dbReference>
<keyword evidence="1" id="KW-0408">Iron</keyword>
<keyword evidence="5" id="KW-0411">Iron-sulfur</keyword>